<reference evidence="3 5" key="1">
    <citation type="journal article" date="2012" name="Nature">
        <title>Algal genomes reveal evolutionary mosaicism and the fate of nucleomorphs.</title>
        <authorList>
            <consortium name="DOE Joint Genome Institute"/>
            <person name="Curtis B.A."/>
            <person name="Tanifuji G."/>
            <person name="Burki F."/>
            <person name="Gruber A."/>
            <person name="Irimia M."/>
            <person name="Maruyama S."/>
            <person name="Arias M.C."/>
            <person name="Ball S.G."/>
            <person name="Gile G.H."/>
            <person name="Hirakawa Y."/>
            <person name="Hopkins J.F."/>
            <person name="Kuo A."/>
            <person name="Rensing S.A."/>
            <person name="Schmutz J."/>
            <person name="Symeonidi A."/>
            <person name="Elias M."/>
            <person name="Eveleigh R.J."/>
            <person name="Herman E.K."/>
            <person name="Klute M.J."/>
            <person name="Nakayama T."/>
            <person name="Obornik M."/>
            <person name="Reyes-Prieto A."/>
            <person name="Armbrust E.V."/>
            <person name="Aves S.J."/>
            <person name="Beiko R.G."/>
            <person name="Coutinho P."/>
            <person name="Dacks J.B."/>
            <person name="Durnford D.G."/>
            <person name="Fast N.M."/>
            <person name="Green B.R."/>
            <person name="Grisdale C.J."/>
            <person name="Hempel F."/>
            <person name="Henrissat B."/>
            <person name="Hoppner M.P."/>
            <person name="Ishida K."/>
            <person name="Kim E."/>
            <person name="Koreny L."/>
            <person name="Kroth P.G."/>
            <person name="Liu Y."/>
            <person name="Malik S.B."/>
            <person name="Maier U.G."/>
            <person name="McRose D."/>
            <person name="Mock T."/>
            <person name="Neilson J.A."/>
            <person name="Onodera N.T."/>
            <person name="Poole A.M."/>
            <person name="Pritham E.J."/>
            <person name="Richards T.A."/>
            <person name="Rocap G."/>
            <person name="Roy S.W."/>
            <person name="Sarai C."/>
            <person name="Schaack S."/>
            <person name="Shirato S."/>
            <person name="Slamovits C.H."/>
            <person name="Spencer D.F."/>
            <person name="Suzuki S."/>
            <person name="Worden A.Z."/>
            <person name="Zauner S."/>
            <person name="Barry K."/>
            <person name="Bell C."/>
            <person name="Bharti A.K."/>
            <person name="Crow J.A."/>
            <person name="Grimwood J."/>
            <person name="Kramer R."/>
            <person name="Lindquist E."/>
            <person name="Lucas S."/>
            <person name="Salamov A."/>
            <person name="McFadden G.I."/>
            <person name="Lane C.E."/>
            <person name="Keeling P.J."/>
            <person name="Gray M.W."/>
            <person name="Grigoriev I.V."/>
            <person name="Archibald J.M."/>
        </authorList>
    </citation>
    <scope>NUCLEOTIDE SEQUENCE</scope>
    <source>
        <strain evidence="3 5">CCMP2712</strain>
    </source>
</reference>
<dbReference type="EnsemblProtists" id="EKX30874">
    <property type="protein sequence ID" value="EKX30874"/>
    <property type="gene ID" value="GUITHDRAFT_122920"/>
</dbReference>
<feature type="signal peptide" evidence="2">
    <location>
        <begin position="1"/>
        <end position="18"/>
    </location>
</feature>
<dbReference type="KEGG" id="gtt:GUITHDRAFT_122920"/>
<evidence type="ECO:0000313" key="4">
    <source>
        <dbReference type="EnsemblProtists" id="EKX30874"/>
    </source>
</evidence>
<proteinExistence type="predicted"/>
<reference evidence="4" key="3">
    <citation type="submission" date="2016-03" db="UniProtKB">
        <authorList>
            <consortium name="EnsemblProtists"/>
        </authorList>
    </citation>
    <scope>IDENTIFICATION</scope>
</reference>
<sequence length="144" mass="16011">MLLVVSISRLMLLWRNACRKLGVTRWPYERVRVSQPAGSSRLGRLSVSDAYATSPSSQSRILLPNEPSQPSASSRAGMLSDGAELDRGFIEWYVAQEDDEEDGRKRLYKTRPRSAGDRTSKRRAGEKPETDLWAHGGGFGDVSV</sequence>
<dbReference type="Proteomes" id="UP000011087">
    <property type="component" value="Unassembled WGS sequence"/>
</dbReference>
<keyword evidence="2" id="KW-0732">Signal</keyword>
<dbReference type="PaxDb" id="55529-EKX30874"/>
<feature type="region of interest" description="Disordered" evidence="1">
    <location>
        <begin position="39"/>
        <end position="78"/>
    </location>
</feature>
<feature type="compositionally biased region" description="Polar residues" evidence="1">
    <location>
        <begin position="51"/>
        <end position="74"/>
    </location>
</feature>
<evidence type="ECO:0000313" key="5">
    <source>
        <dbReference type="Proteomes" id="UP000011087"/>
    </source>
</evidence>
<evidence type="ECO:0000256" key="1">
    <source>
        <dbReference type="SAM" id="MobiDB-lite"/>
    </source>
</evidence>
<dbReference type="RefSeq" id="XP_005817854.1">
    <property type="nucleotide sequence ID" value="XM_005817797.1"/>
</dbReference>
<evidence type="ECO:0000256" key="2">
    <source>
        <dbReference type="SAM" id="SignalP"/>
    </source>
</evidence>
<gene>
    <name evidence="3" type="ORF">GUITHDRAFT_122920</name>
</gene>
<evidence type="ECO:0008006" key="6">
    <source>
        <dbReference type="Google" id="ProtNLM"/>
    </source>
</evidence>
<dbReference type="HOGENOM" id="CLU_1800157_0_0_1"/>
<accession>L1I4R9</accession>
<feature type="compositionally biased region" description="Basic and acidic residues" evidence="1">
    <location>
        <begin position="114"/>
        <end position="132"/>
    </location>
</feature>
<dbReference type="GeneID" id="17287594"/>
<feature type="region of interest" description="Disordered" evidence="1">
    <location>
        <begin position="99"/>
        <end position="144"/>
    </location>
</feature>
<protein>
    <recommendedName>
        <fullName evidence="6">RWP-RK domain-containing protein</fullName>
    </recommendedName>
</protein>
<dbReference type="EMBL" id="JH993486">
    <property type="protein sequence ID" value="EKX30874.1"/>
    <property type="molecule type" value="Genomic_DNA"/>
</dbReference>
<dbReference type="AlphaFoldDB" id="L1I4R9"/>
<feature type="compositionally biased region" description="Gly residues" evidence="1">
    <location>
        <begin position="135"/>
        <end position="144"/>
    </location>
</feature>
<organism evidence="3">
    <name type="scientific">Guillardia theta (strain CCMP2712)</name>
    <name type="common">Cryptophyte</name>
    <dbReference type="NCBI Taxonomy" id="905079"/>
    <lineage>
        <taxon>Eukaryota</taxon>
        <taxon>Cryptophyceae</taxon>
        <taxon>Pyrenomonadales</taxon>
        <taxon>Geminigeraceae</taxon>
        <taxon>Guillardia</taxon>
    </lineage>
</organism>
<reference evidence="5" key="2">
    <citation type="submission" date="2012-11" db="EMBL/GenBank/DDBJ databases">
        <authorList>
            <person name="Kuo A."/>
            <person name="Curtis B.A."/>
            <person name="Tanifuji G."/>
            <person name="Burki F."/>
            <person name="Gruber A."/>
            <person name="Irimia M."/>
            <person name="Maruyama S."/>
            <person name="Arias M.C."/>
            <person name="Ball S.G."/>
            <person name="Gile G.H."/>
            <person name="Hirakawa Y."/>
            <person name="Hopkins J.F."/>
            <person name="Rensing S.A."/>
            <person name="Schmutz J."/>
            <person name="Symeonidi A."/>
            <person name="Elias M."/>
            <person name="Eveleigh R.J."/>
            <person name="Herman E.K."/>
            <person name="Klute M.J."/>
            <person name="Nakayama T."/>
            <person name="Obornik M."/>
            <person name="Reyes-Prieto A."/>
            <person name="Armbrust E.V."/>
            <person name="Aves S.J."/>
            <person name="Beiko R.G."/>
            <person name="Coutinho P."/>
            <person name="Dacks J.B."/>
            <person name="Durnford D.G."/>
            <person name="Fast N.M."/>
            <person name="Green B.R."/>
            <person name="Grisdale C."/>
            <person name="Hempe F."/>
            <person name="Henrissat B."/>
            <person name="Hoppner M.P."/>
            <person name="Ishida K.-I."/>
            <person name="Kim E."/>
            <person name="Koreny L."/>
            <person name="Kroth P.G."/>
            <person name="Liu Y."/>
            <person name="Malik S.-B."/>
            <person name="Maier U.G."/>
            <person name="McRose D."/>
            <person name="Mock T."/>
            <person name="Neilson J.A."/>
            <person name="Onodera N.T."/>
            <person name="Poole A.M."/>
            <person name="Pritham E.J."/>
            <person name="Richards T.A."/>
            <person name="Rocap G."/>
            <person name="Roy S.W."/>
            <person name="Sarai C."/>
            <person name="Schaack S."/>
            <person name="Shirato S."/>
            <person name="Slamovits C.H."/>
            <person name="Spencer D.F."/>
            <person name="Suzuki S."/>
            <person name="Worden A.Z."/>
            <person name="Zauner S."/>
            <person name="Barry K."/>
            <person name="Bell C."/>
            <person name="Bharti A.K."/>
            <person name="Crow J.A."/>
            <person name="Grimwood J."/>
            <person name="Kramer R."/>
            <person name="Lindquist E."/>
            <person name="Lucas S."/>
            <person name="Salamov A."/>
            <person name="McFadden G.I."/>
            <person name="Lane C.E."/>
            <person name="Keeling P.J."/>
            <person name="Gray M.W."/>
            <person name="Grigoriev I.V."/>
            <person name="Archibald J.M."/>
        </authorList>
    </citation>
    <scope>NUCLEOTIDE SEQUENCE</scope>
    <source>
        <strain evidence="5">CCMP2712</strain>
    </source>
</reference>
<feature type="chain" id="PRO_5008769603" description="RWP-RK domain-containing protein" evidence="2">
    <location>
        <begin position="19"/>
        <end position="144"/>
    </location>
</feature>
<name>L1I4R9_GUITC</name>
<evidence type="ECO:0000313" key="3">
    <source>
        <dbReference type="EMBL" id="EKX30874.1"/>
    </source>
</evidence>
<keyword evidence="5" id="KW-1185">Reference proteome</keyword>